<feature type="transmembrane region" description="Helical" evidence="2">
    <location>
        <begin position="47"/>
        <end position="68"/>
    </location>
</feature>
<proteinExistence type="predicted"/>
<dbReference type="EMBL" id="BBNS01000004">
    <property type="protein sequence ID" value="GAL70065.1"/>
    <property type="molecule type" value="Genomic_DNA"/>
</dbReference>
<gene>
    <name evidence="3" type="ORF">JCM19301_3965</name>
    <name evidence="4" type="ORF">JCM19302_2640</name>
</gene>
<evidence type="ECO:0000313" key="4">
    <source>
        <dbReference type="EMBL" id="GAL70065.1"/>
    </source>
</evidence>
<feature type="region of interest" description="Disordered" evidence="1">
    <location>
        <begin position="135"/>
        <end position="161"/>
    </location>
</feature>
<reference evidence="5 6" key="1">
    <citation type="journal article" date="2014" name="Genome Announc.">
        <title>Draft Genome Sequence of Marine Flavobacterium Jejuia pallidilutea Strain 11shimoA1 and Pigmentation Mutants.</title>
        <authorList>
            <person name="Takatani N."/>
            <person name="Nakanishi M."/>
            <person name="Meirelles P."/>
            <person name="Mino S."/>
            <person name="Suda W."/>
            <person name="Oshima K."/>
            <person name="Hattori M."/>
            <person name="Ohkuma M."/>
            <person name="Hosokawa M."/>
            <person name="Miyashita K."/>
            <person name="Thompson F.L."/>
            <person name="Niwa A."/>
            <person name="Sawabe T."/>
            <person name="Sawabe T."/>
        </authorList>
    </citation>
    <scope>NUCLEOTIDE SEQUENCE [LARGE SCALE GENOMIC DNA]</scope>
    <source>
        <strain evidence="3 5">JCM 19301</strain>
        <strain evidence="4">JCM 19302</strain>
        <strain evidence="6">JCM19302</strain>
    </source>
</reference>
<dbReference type="RefSeq" id="WP_042240468.1">
    <property type="nucleotide sequence ID" value="NZ_BBNR01000001.1"/>
</dbReference>
<dbReference type="EMBL" id="BBNR01000001">
    <property type="protein sequence ID" value="GAL65505.1"/>
    <property type="molecule type" value="Genomic_DNA"/>
</dbReference>
<evidence type="ECO:0000256" key="1">
    <source>
        <dbReference type="SAM" id="MobiDB-lite"/>
    </source>
</evidence>
<name>A0A090VZ82_9FLAO</name>
<protein>
    <submittedName>
        <fullName evidence="4">Uncharacterized protein</fullName>
    </submittedName>
</protein>
<keyword evidence="2" id="KW-1133">Transmembrane helix</keyword>
<keyword evidence="2" id="KW-0812">Transmembrane</keyword>
<dbReference type="Proteomes" id="UP000029641">
    <property type="component" value="Unassembled WGS sequence"/>
</dbReference>
<sequence>MGDRKHIDRLFQERFKDFEAHPDDAVWDNIKAKLNEKKKKRRVIPIWWRYAGAAALLLLMFTTGTLLLNNSNTEQITPQIVDTEKKGEKETTNNKSQNINSTIVNDANTPVISNVKENKVESTQPSNTYKTVIENPLKSTKHSPSVANSNNTKDVINTKTSSGVSKNKALLKKDTPKNIAYNSKNKIEEKNNSTLKNKTDIIDNEVHSPTQNSTAIAAAIKNSKTDTASNNNKKKETTEVATNNPKEKPQSIEDAIEENKLLLEEENTEVATSNKWSIAPNAAPVYFSSLGKGSTIGADFNENSKSGEVNMSYGLNASYALNNRLTIRSGINRVNLGYNTNDVWFLDL</sequence>
<dbReference type="AlphaFoldDB" id="A0A090VZ82"/>
<feature type="region of interest" description="Disordered" evidence="1">
    <location>
        <begin position="221"/>
        <end position="250"/>
    </location>
</feature>
<dbReference type="eggNOG" id="COG3266">
    <property type="taxonomic scope" value="Bacteria"/>
</dbReference>
<keyword evidence="2" id="KW-0472">Membrane</keyword>
<comment type="caution">
    <text evidence="4">The sequence shown here is derived from an EMBL/GenBank/DDBJ whole genome shotgun (WGS) entry which is preliminary data.</text>
</comment>
<dbReference type="Proteomes" id="UP000029646">
    <property type="component" value="Unassembled WGS sequence"/>
</dbReference>
<organism evidence="4 6">
    <name type="scientific">Jejuia pallidilutea</name>
    <dbReference type="NCBI Taxonomy" id="504487"/>
    <lineage>
        <taxon>Bacteria</taxon>
        <taxon>Pseudomonadati</taxon>
        <taxon>Bacteroidota</taxon>
        <taxon>Flavobacteriia</taxon>
        <taxon>Flavobacteriales</taxon>
        <taxon>Flavobacteriaceae</taxon>
        <taxon>Jejuia</taxon>
    </lineage>
</organism>
<evidence type="ECO:0000313" key="6">
    <source>
        <dbReference type="Proteomes" id="UP000029646"/>
    </source>
</evidence>
<evidence type="ECO:0000313" key="5">
    <source>
        <dbReference type="Proteomes" id="UP000029641"/>
    </source>
</evidence>
<evidence type="ECO:0000256" key="2">
    <source>
        <dbReference type="SAM" id="Phobius"/>
    </source>
</evidence>
<feature type="compositionally biased region" description="Polar residues" evidence="1">
    <location>
        <begin position="142"/>
        <end position="161"/>
    </location>
</feature>
<accession>A0A090VZ82</accession>
<evidence type="ECO:0000313" key="3">
    <source>
        <dbReference type="EMBL" id="GAL65505.1"/>
    </source>
</evidence>
<dbReference type="STRING" id="504487.JCM19538_1938"/>